<comment type="subcellular location">
    <subcellularLocation>
        <location evidence="1 15">Cytoplasm</location>
    </subcellularLocation>
</comment>
<dbReference type="PANTHER" id="PTHR10947:SF0">
    <property type="entry name" value="PHENYLALANINE--TRNA LIGASE BETA SUBUNIT"/>
    <property type="match status" value="1"/>
</dbReference>
<dbReference type="Pfam" id="PF03484">
    <property type="entry name" value="B5"/>
    <property type="match status" value="1"/>
</dbReference>
<feature type="domain" description="FDX-ACB" evidence="18">
    <location>
        <begin position="704"/>
        <end position="796"/>
    </location>
</feature>
<dbReference type="InterPro" id="IPR005146">
    <property type="entry name" value="B3/B4_tRNA-bd"/>
</dbReference>
<dbReference type="SUPFAM" id="SSF55681">
    <property type="entry name" value="Class II aaRS and biotin synthetases"/>
    <property type="match status" value="1"/>
</dbReference>
<comment type="caution">
    <text evidence="20">The sequence shown here is derived from an EMBL/GenBank/DDBJ whole genome shotgun (WGS) entry which is preliminary data.</text>
</comment>
<dbReference type="SUPFAM" id="SSF50249">
    <property type="entry name" value="Nucleic acid-binding proteins"/>
    <property type="match status" value="1"/>
</dbReference>
<gene>
    <name evidence="15 20" type="primary">pheT</name>
    <name evidence="20" type="ORF">ACFFF7_12965</name>
</gene>
<dbReference type="InterPro" id="IPR005121">
    <property type="entry name" value="Fdx_antiC-bd"/>
</dbReference>
<dbReference type="PANTHER" id="PTHR10947">
    <property type="entry name" value="PHENYLALANYL-TRNA SYNTHETASE BETA CHAIN AND LEUCINE-RICH REPEAT-CONTAINING PROTEIN 47"/>
    <property type="match status" value="1"/>
</dbReference>
<evidence type="ECO:0000256" key="14">
    <source>
        <dbReference type="ARBA" id="ARBA00049255"/>
    </source>
</evidence>
<evidence type="ECO:0000256" key="11">
    <source>
        <dbReference type="ARBA" id="ARBA00022884"/>
    </source>
</evidence>
<dbReference type="InterPro" id="IPR020825">
    <property type="entry name" value="Phe-tRNA_synthase-like_B3/B4"/>
</dbReference>
<feature type="binding site" evidence="15">
    <location>
        <position position="448"/>
    </location>
    <ligand>
        <name>Mg(2+)</name>
        <dbReference type="ChEBI" id="CHEBI:18420"/>
        <note>shared with alpha subunit</note>
    </ligand>
</feature>
<evidence type="ECO:0000256" key="2">
    <source>
        <dbReference type="ARBA" id="ARBA00008653"/>
    </source>
</evidence>
<evidence type="ECO:0000256" key="13">
    <source>
        <dbReference type="ARBA" id="ARBA00023146"/>
    </source>
</evidence>
<feature type="binding site" evidence="15">
    <location>
        <position position="458"/>
    </location>
    <ligand>
        <name>Mg(2+)</name>
        <dbReference type="ChEBI" id="CHEBI:18420"/>
        <note>shared with alpha subunit</note>
    </ligand>
</feature>
<keyword evidence="7 15" id="KW-0479">Metal-binding</keyword>
<dbReference type="PROSITE" id="PS51447">
    <property type="entry name" value="FDX_ACB"/>
    <property type="match status" value="1"/>
</dbReference>
<dbReference type="HAMAP" id="MF_00283">
    <property type="entry name" value="Phe_tRNA_synth_beta1"/>
    <property type="match status" value="1"/>
</dbReference>
<dbReference type="SMART" id="SM00896">
    <property type="entry name" value="FDX-ACB"/>
    <property type="match status" value="1"/>
</dbReference>
<keyword evidence="10 15" id="KW-0460">Magnesium</keyword>
<protein>
    <recommendedName>
        <fullName evidence="15">Phenylalanine--tRNA ligase beta subunit</fullName>
        <ecNumber evidence="15">6.1.1.20</ecNumber>
    </recommendedName>
    <alternativeName>
        <fullName evidence="15">Phenylalanyl-tRNA synthetase beta subunit</fullName>
        <shortName evidence="15">PheRS</shortName>
    </alternativeName>
</protein>
<evidence type="ECO:0000256" key="5">
    <source>
        <dbReference type="ARBA" id="ARBA00022555"/>
    </source>
</evidence>
<dbReference type="InterPro" id="IPR041616">
    <property type="entry name" value="PheRS_beta_core"/>
</dbReference>
<dbReference type="PROSITE" id="PS50886">
    <property type="entry name" value="TRBD"/>
    <property type="match status" value="1"/>
</dbReference>
<dbReference type="Pfam" id="PF03483">
    <property type="entry name" value="B3_4"/>
    <property type="match status" value="1"/>
</dbReference>
<keyword evidence="6 15" id="KW-0436">Ligase</keyword>
<evidence type="ECO:0000256" key="12">
    <source>
        <dbReference type="ARBA" id="ARBA00022917"/>
    </source>
</evidence>
<feature type="binding site" evidence="15">
    <location>
        <position position="454"/>
    </location>
    <ligand>
        <name>Mg(2+)</name>
        <dbReference type="ChEBI" id="CHEBI:18420"/>
        <note>shared with alpha subunit</note>
    </ligand>
</feature>
<keyword evidence="13 15" id="KW-0030">Aminoacyl-tRNA synthetase</keyword>
<evidence type="ECO:0000256" key="7">
    <source>
        <dbReference type="ARBA" id="ARBA00022723"/>
    </source>
</evidence>
<evidence type="ECO:0000259" key="19">
    <source>
        <dbReference type="PROSITE" id="PS51483"/>
    </source>
</evidence>
<dbReference type="InterPro" id="IPR045060">
    <property type="entry name" value="Phe-tRNA-ligase_IIc_bsu"/>
</dbReference>
<dbReference type="SMART" id="SM00873">
    <property type="entry name" value="B3_4"/>
    <property type="match status" value="1"/>
</dbReference>
<dbReference type="PROSITE" id="PS51483">
    <property type="entry name" value="B5"/>
    <property type="match status" value="1"/>
</dbReference>
<feature type="domain" description="B5" evidence="19">
    <location>
        <begin position="398"/>
        <end position="470"/>
    </location>
</feature>
<dbReference type="Pfam" id="PF03147">
    <property type="entry name" value="FDX-ACB"/>
    <property type="match status" value="1"/>
</dbReference>
<dbReference type="NCBIfam" id="NF045760">
    <property type="entry name" value="YtpR"/>
    <property type="match status" value="1"/>
</dbReference>
<dbReference type="InterPro" id="IPR033714">
    <property type="entry name" value="tRNA_bind_bactPheRS"/>
</dbReference>
<comment type="similarity">
    <text evidence="2 15">Belongs to the phenylalanyl-tRNA synthetase beta subunit family. Type 1 subfamily.</text>
</comment>
<dbReference type="InterPro" id="IPR004532">
    <property type="entry name" value="Phe-tRNA-ligase_IIc_bsu_bact"/>
</dbReference>
<dbReference type="InterPro" id="IPR005147">
    <property type="entry name" value="tRNA_synthase_B5-dom"/>
</dbReference>
<evidence type="ECO:0000259" key="17">
    <source>
        <dbReference type="PROSITE" id="PS50886"/>
    </source>
</evidence>
<keyword evidence="11 16" id="KW-0694">RNA-binding</keyword>
<proteinExistence type="inferred from homology"/>
<sequence>MKFSLTWLKDHLETDASAEVIAEKLSAIGLELEGLEDPAARLAGFKVAKVLTAERHPNADKLQVLTVDTGDGEPLQVVCGAPNARAGLVGVLGLPGAVVPASGFELKKSAIRGVESNGMMCSTRELELGDDHDGIIELPADAPVGTSFAAYHGSDPVFDVAITPNRPDCMGVYGIARDLSAAGLGTLKPIAAQAVPGSFPCPIEIRTDDPEGCPAFHGRVIKGVKNGPSPDWIQTRLNSAGQRPISALVDLTNYLMLTYGRPAHAYDLAKLNGAVVARRAKDGETCLALNAKEYALDSTMTVIADNSGVHDIAGIMGGEHSGCSETTTDVLLEIAYFDPDRIGATGRKLGLTSDARQRFERGVDPAFLDAGLEILTNLIVGICGGAPSEVVRAGEVSKSTKIVSYNPALAESLGGVAIPDDEQRATLRALGFAADAKWNVIVPTWRPDVDGAPDIVEEVVRIHGLDRVTSTPLPRTGGVARPTATAAQKVERKVRRAAAARGLNEVVTWSFLPEAEAQHFAEGNSGLWVLANPISEDMKAMRPSLLPGLLSAAQRNLDRGAAALRLFELGRRYLRGDGGHSDERLTLGAVLAGEKVTRGWASGKAQMFDAFDAKAEALALLAEAGAPIDSLQVMGEAGPQFHPGQSGTLRLGPKTVLARFGMIHPATLKVFDIDAPVAAVELFLDAIPARKGVSGFARSAYAPPALQAVTRDFAFLVDAAMPAGDLVRAVKGADKANIVAVRVFDDFRGTGVPEGQKSLAVEVTLQPGEKSFDEAELKAIAERITAAAAKLGAVLRG</sequence>
<dbReference type="Gene3D" id="3.30.56.10">
    <property type="match status" value="2"/>
</dbReference>
<dbReference type="SUPFAM" id="SSF56037">
    <property type="entry name" value="PheT/TilS domain"/>
    <property type="match status" value="1"/>
</dbReference>
<evidence type="ECO:0000256" key="16">
    <source>
        <dbReference type="PROSITE-ProRule" id="PRU00209"/>
    </source>
</evidence>
<dbReference type="Pfam" id="PF01588">
    <property type="entry name" value="tRNA_bind"/>
    <property type="match status" value="1"/>
</dbReference>
<evidence type="ECO:0000256" key="4">
    <source>
        <dbReference type="ARBA" id="ARBA00022490"/>
    </source>
</evidence>
<dbReference type="InterPro" id="IPR045864">
    <property type="entry name" value="aa-tRNA-synth_II/BPL/LPL"/>
</dbReference>
<keyword evidence="12 15" id="KW-0648">Protein biosynthesis</keyword>
<evidence type="ECO:0000256" key="9">
    <source>
        <dbReference type="ARBA" id="ARBA00022840"/>
    </source>
</evidence>
<keyword evidence="4 15" id="KW-0963">Cytoplasm</keyword>
<evidence type="ECO:0000256" key="3">
    <source>
        <dbReference type="ARBA" id="ARBA00011209"/>
    </source>
</evidence>
<dbReference type="RefSeq" id="WP_379481770.1">
    <property type="nucleotide sequence ID" value="NZ_JBHLTL010000006.1"/>
</dbReference>
<accession>A0ABV6PKH2</accession>
<dbReference type="Gene3D" id="3.30.930.10">
    <property type="entry name" value="Bira Bifunctional Protein, Domain 2"/>
    <property type="match status" value="1"/>
</dbReference>
<evidence type="ECO:0000313" key="21">
    <source>
        <dbReference type="Proteomes" id="UP001589943"/>
    </source>
</evidence>
<keyword evidence="8 15" id="KW-0547">Nucleotide-binding</keyword>
<evidence type="ECO:0000259" key="18">
    <source>
        <dbReference type="PROSITE" id="PS51447"/>
    </source>
</evidence>
<dbReference type="EMBL" id="JBHLTL010000006">
    <property type="protein sequence ID" value="MFC0590328.1"/>
    <property type="molecule type" value="Genomic_DNA"/>
</dbReference>
<evidence type="ECO:0000256" key="6">
    <source>
        <dbReference type="ARBA" id="ARBA00022598"/>
    </source>
</evidence>
<evidence type="ECO:0000256" key="10">
    <source>
        <dbReference type="ARBA" id="ARBA00022842"/>
    </source>
</evidence>
<dbReference type="Gene3D" id="3.30.70.380">
    <property type="entry name" value="Ferrodoxin-fold anticodon-binding domain"/>
    <property type="match status" value="1"/>
</dbReference>
<keyword evidence="21" id="KW-1185">Reference proteome</keyword>
<dbReference type="Proteomes" id="UP001589943">
    <property type="component" value="Unassembled WGS sequence"/>
</dbReference>
<keyword evidence="5 16" id="KW-0820">tRNA-binding</keyword>
<dbReference type="InterPro" id="IPR002547">
    <property type="entry name" value="tRNA-bd_dom"/>
</dbReference>
<evidence type="ECO:0000256" key="1">
    <source>
        <dbReference type="ARBA" id="ARBA00004496"/>
    </source>
</evidence>
<dbReference type="SMART" id="SM00874">
    <property type="entry name" value="B5"/>
    <property type="match status" value="1"/>
</dbReference>
<dbReference type="Gene3D" id="3.50.40.10">
    <property type="entry name" value="Phenylalanyl-trna Synthetase, Chain B, domain 3"/>
    <property type="match status" value="1"/>
</dbReference>
<keyword evidence="9 15" id="KW-0067">ATP-binding</keyword>
<dbReference type="Gene3D" id="2.40.50.140">
    <property type="entry name" value="Nucleic acid-binding proteins"/>
    <property type="match status" value="1"/>
</dbReference>
<dbReference type="InterPro" id="IPR009061">
    <property type="entry name" value="DNA-bd_dom_put_sf"/>
</dbReference>
<feature type="domain" description="TRNA-binding" evidence="17">
    <location>
        <begin position="39"/>
        <end position="149"/>
    </location>
</feature>
<name>A0ABV6PKH2_9SPHN</name>
<dbReference type="CDD" id="cd00769">
    <property type="entry name" value="PheRS_beta_core"/>
    <property type="match status" value="1"/>
</dbReference>
<organism evidence="20 21">
    <name type="scientific">Novosphingobium aquiterrae</name>
    <dbReference type="NCBI Taxonomy" id="624388"/>
    <lineage>
        <taxon>Bacteria</taxon>
        <taxon>Pseudomonadati</taxon>
        <taxon>Pseudomonadota</taxon>
        <taxon>Alphaproteobacteria</taxon>
        <taxon>Sphingomonadales</taxon>
        <taxon>Sphingomonadaceae</taxon>
        <taxon>Novosphingobium</taxon>
    </lineage>
</organism>
<dbReference type="InterPro" id="IPR036690">
    <property type="entry name" value="Fdx_antiC-bd_sf"/>
</dbReference>
<comment type="catalytic activity">
    <reaction evidence="14 15">
        <text>tRNA(Phe) + L-phenylalanine + ATP = L-phenylalanyl-tRNA(Phe) + AMP + diphosphate + H(+)</text>
        <dbReference type="Rhea" id="RHEA:19413"/>
        <dbReference type="Rhea" id="RHEA-COMP:9668"/>
        <dbReference type="Rhea" id="RHEA-COMP:9699"/>
        <dbReference type="ChEBI" id="CHEBI:15378"/>
        <dbReference type="ChEBI" id="CHEBI:30616"/>
        <dbReference type="ChEBI" id="CHEBI:33019"/>
        <dbReference type="ChEBI" id="CHEBI:58095"/>
        <dbReference type="ChEBI" id="CHEBI:78442"/>
        <dbReference type="ChEBI" id="CHEBI:78531"/>
        <dbReference type="ChEBI" id="CHEBI:456215"/>
        <dbReference type="EC" id="6.1.1.20"/>
    </reaction>
</comment>
<comment type="subunit">
    <text evidence="3 15">Tetramer of two alpha and two beta subunits.</text>
</comment>
<dbReference type="InterPro" id="IPR012340">
    <property type="entry name" value="NA-bd_OB-fold"/>
</dbReference>
<dbReference type="EC" id="6.1.1.20" evidence="15"/>
<dbReference type="GO" id="GO:0004826">
    <property type="term" value="F:phenylalanine-tRNA ligase activity"/>
    <property type="evidence" value="ECO:0007669"/>
    <property type="project" value="UniProtKB-EC"/>
</dbReference>
<dbReference type="CDD" id="cd02796">
    <property type="entry name" value="tRNA_bind_bactPheRS"/>
    <property type="match status" value="1"/>
</dbReference>
<evidence type="ECO:0000313" key="20">
    <source>
        <dbReference type="EMBL" id="MFC0590328.1"/>
    </source>
</evidence>
<dbReference type="Pfam" id="PF17759">
    <property type="entry name" value="tRNA_synthFbeta"/>
    <property type="match status" value="1"/>
</dbReference>
<evidence type="ECO:0000256" key="8">
    <source>
        <dbReference type="ARBA" id="ARBA00022741"/>
    </source>
</evidence>
<dbReference type="SUPFAM" id="SSF46955">
    <property type="entry name" value="Putative DNA-binding domain"/>
    <property type="match status" value="1"/>
</dbReference>
<comment type="cofactor">
    <cofactor evidence="15">
        <name>Mg(2+)</name>
        <dbReference type="ChEBI" id="CHEBI:18420"/>
    </cofactor>
    <text evidence="15">Binds 2 magnesium ions per tetramer.</text>
</comment>
<evidence type="ECO:0000256" key="15">
    <source>
        <dbReference type="HAMAP-Rule" id="MF_00283"/>
    </source>
</evidence>
<dbReference type="SUPFAM" id="SSF54991">
    <property type="entry name" value="Anticodon-binding domain of PheRS"/>
    <property type="match status" value="1"/>
</dbReference>
<feature type="binding site" evidence="15">
    <location>
        <position position="457"/>
    </location>
    <ligand>
        <name>Mg(2+)</name>
        <dbReference type="ChEBI" id="CHEBI:18420"/>
        <note>shared with alpha subunit</note>
    </ligand>
</feature>
<reference evidence="20 21" key="1">
    <citation type="submission" date="2024-09" db="EMBL/GenBank/DDBJ databases">
        <authorList>
            <person name="Sun Q."/>
            <person name="Mori K."/>
        </authorList>
    </citation>
    <scope>NUCLEOTIDE SEQUENCE [LARGE SCALE GENOMIC DNA]</scope>
    <source>
        <strain evidence="20 21">NCAIM B.02537</strain>
    </source>
</reference>
<dbReference type="NCBIfam" id="TIGR00472">
    <property type="entry name" value="pheT_bact"/>
    <property type="match status" value="1"/>
</dbReference>